<sequence>MQKAKYMERQPEVRWQPVNNGMVDVTLCLNEQKVTIEQGQMEDSAKQMMYEYDYHQFRESADKINEETVRASPAKYMSYVPEVEKSLEEQFEELKASNEMLTGCVLEMSELVYQ</sequence>
<name>A0A174B5I6_9FIRM</name>
<reference evidence="1 2" key="1">
    <citation type="submission" date="2015-09" db="EMBL/GenBank/DDBJ databases">
        <authorList>
            <consortium name="Pathogen Informatics"/>
        </authorList>
    </citation>
    <scope>NUCLEOTIDE SEQUENCE [LARGE SCALE GENOMIC DNA]</scope>
    <source>
        <strain evidence="1 2">2789STDY5834863</strain>
    </source>
</reference>
<dbReference type="AlphaFoldDB" id="A0A174B5I6"/>
<protein>
    <submittedName>
        <fullName evidence="1">Uncharacterized protein</fullName>
    </submittedName>
</protein>
<dbReference type="Proteomes" id="UP000095431">
    <property type="component" value="Unassembled WGS sequence"/>
</dbReference>
<evidence type="ECO:0000313" key="2">
    <source>
        <dbReference type="Proteomes" id="UP000095431"/>
    </source>
</evidence>
<organism evidence="1 2">
    <name type="scientific">Blautia wexlerae</name>
    <dbReference type="NCBI Taxonomy" id="418240"/>
    <lineage>
        <taxon>Bacteria</taxon>
        <taxon>Bacillati</taxon>
        <taxon>Bacillota</taxon>
        <taxon>Clostridia</taxon>
        <taxon>Lachnospirales</taxon>
        <taxon>Lachnospiraceae</taxon>
        <taxon>Blautia</taxon>
    </lineage>
</organism>
<accession>A0A174B5I6</accession>
<dbReference type="RefSeq" id="WP_055200109.1">
    <property type="nucleotide sequence ID" value="NZ_BTHH01000009.1"/>
</dbReference>
<proteinExistence type="predicted"/>
<evidence type="ECO:0000313" key="1">
    <source>
        <dbReference type="EMBL" id="CUN95006.1"/>
    </source>
</evidence>
<dbReference type="EMBL" id="CYZN01000008">
    <property type="protein sequence ID" value="CUN95006.1"/>
    <property type="molecule type" value="Genomic_DNA"/>
</dbReference>
<gene>
    <name evidence="1" type="ORF">ERS852478_01466</name>
</gene>